<name>A0AA36FAB3_OCTVU</name>
<dbReference type="Proteomes" id="UP001162480">
    <property type="component" value="Chromosome 11"/>
</dbReference>
<evidence type="ECO:0000313" key="1">
    <source>
        <dbReference type="EMBL" id="CAI9730520.1"/>
    </source>
</evidence>
<evidence type="ECO:0000313" key="2">
    <source>
        <dbReference type="Proteomes" id="UP001162480"/>
    </source>
</evidence>
<sequence>MDVLRDKTEKIKKDMKMTESEQRKAVYDLNRSENIYVIDSYCSFRCRHNSLICLEHISIHTKKKYMRKKNEKWMNRQKDCFKYCLQ</sequence>
<reference evidence="1" key="1">
    <citation type="submission" date="2023-08" db="EMBL/GenBank/DDBJ databases">
        <authorList>
            <person name="Alioto T."/>
            <person name="Alioto T."/>
            <person name="Gomez Garrido J."/>
        </authorList>
    </citation>
    <scope>NUCLEOTIDE SEQUENCE</scope>
</reference>
<protein>
    <submittedName>
        <fullName evidence="1">Uncharacterized protein</fullName>
    </submittedName>
</protein>
<dbReference type="EMBL" id="OX597824">
    <property type="protein sequence ID" value="CAI9730520.1"/>
    <property type="molecule type" value="Genomic_DNA"/>
</dbReference>
<accession>A0AA36FAB3</accession>
<proteinExistence type="predicted"/>
<keyword evidence="2" id="KW-1185">Reference proteome</keyword>
<gene>
    <name evidence="1" type="ORF">OCTVUL_1B012802</name>
</gene>
<dbReference type="AlphaFoldDB" id="A0AA36FAB3"/>
<organism evidence="1 2">
    <name type="scientific">Octopus vulgaris</name>
    <name type="common">Common octopus</name>
    <dbReference type="NCBI Taxonomy" id="6645"/>
    <lineage>
        <taxon>Eukaryota</taxon>
        <taxon>Metazoa</taxon>
        <taxon>Spiralia</taxon>
        <taxon>Lophotrochozoa</taxon>
        <taxon>Mollusca</taxon>
        <taxon>Cephalopoda</taxon>
        <taxon>Coleoidea</taxon>
        <taxon>Octopodiformes</taxon>
        <taxon>Octopoda</taxon>
        <taxon>Incirrata</taxon>
        <taxon>Octopodidae</taxon>
        <taxon>Octopus</taxon>
    </lineage>
</organism>